<evidence type="ECO:0000313" key="1">
    <source>
        <dbReference type="EMBL" id="REC98885.1"/>
    </source>
</evidence>
<comment type="caution">
    <text evidence="1">The sequence shown here is derived from an EMBL/GenBank/DDBJ whole genome shotgun (WGS) entry which is preliminary data.</text>
</comment>
<reference evidence="1 2" key="1">
    <citation type="submission" date="2018-07" db="EMBL/GenBank/DDBJ databases">
        <title>Genome sequencing of rice bacterial endophytes.</title>
        <authorList>
            <person name="Venturi V."/>
        </authorList>
    </citation>
    <scope>NUCLEOTIDE SEQUENCE [LARGE SCALE GENOMIC DNA]</scope>
    <source>
        <strain evidence="1 2">AG1002</strain>
    </source>
</reference>
<gene>
    <name evidence="1" type="ORF">DFO60_4838</name>
</gene>
<organism evidence="1 2">
    <name type="scientific">Ectopseudomonas oleovorans</name>
    <name type="common">Pseudomonas oleovorans</name>
    <dbReference type="NCBI Taxonomy" id="301"/>
    <lineage>
        <taxon>Bacteria</taxon>
        <taxon>Pseudomonadati</taxon>
        <taxon>Pseudomonadota</taxon>
        <taxon>Gammaproteobacteria</taxon>
        <taxon>Pseudomonadales</taxon>
        <taxon>Pseudomonadaceae</taxon>
        <taxon>Ectopseudomonas</taxon>
    </lineage>
</organism>
<dbReference type="RefSeq" id="WP_115947103.1">
    <property type="nucleotide sequence ID" value="NZ_QRDL01000011.1"/>
</dbReference>
<evidence type="ECO:0000313" key="2">
    <source>
        <dbReference type="Proteomes" id="UP000256988"/>
    </source>
</evidence>
<accession>A0A3D9E7B3</accession>
<dbReference type="Proteomes" id="UP000256988">
    <property type="component" value="Unassembled WGS sequence"/>
</dbReference>
<proteinExistence type="predicted"/>
<dbReference type="EMBL" id="QRDL01000011">
    <property type="protein sequence ID" value="REC98885.1"/>
    <property type="molecule type" value="Genomic_DNA"/>
</dbReference>
<name>A0A3D9E7B3_ECTOL</name>
<dbReference type="AlphaFoldDB" id="A0A3D9E7B3"/>
<sequence>MGDVIALEGCQVVQPCEPQMDELTHVLLLEVLTSLVQMRDQETDALRHANLASVTSSLGSIISRHEPQEGA</sequence>
<protein>
    <submittedName>
        <fullName evidence="1">Uncharacterized protein</fullName>
    </submittedName>
</protein>